<name>I6ZR51_MELRP</name>
<proteinExistence type="predicted"/>
<dbReference type="Gene3D" id="3.40.1350.10">
    <property type="match status" value="1"/>
</dbReference>
<dbReference type="eggNOG" id="COG1637">
    <property type="taxonomic scope" value="Bacteria"/>
</dbReference>
<dbReference type="KEGG" id="mro:MROS_1302"/>
<evidence type="ECO:0000313" key="2">
    <source>
        <dbReference type="Proteomes" id="UP000009011"/>
    </source>
</evidence>
<dbReference type="OrthoDB" id="9798761at2"/>
<evidence type="ECO:0000313" key="1">
    <source>
        <dbReference type="EMBL" id="AFN74539.1"/>
    </source>
</evidence>
<dbReference type="EMBL" id="CP003557">
    <property type="protein sequence ID" value="AFN74539.1"/>
    <property type="molecule type" value="Genomic_DNA"/>
</dbReference>
<sequence length="305" mass="35561">MANLFWRKKKRVSSLLETPFKSEEEFEKTVFGTPELLGEITLIKRQVRGGNKSGIPDIIGIDADGAVCILEMKNKKVDASIIPQVLEYAIWAETNPDSIKSLWLELNEKPEEVEINWENLEVKIFIIAPAISRSTLEFVERINYPVDLVEIKRWIEGDNEILMVNKLETEEKGYRIKPVQGLRNYDETYYKSKRNKKSVDYFLQYVSEVEKVIKSKGWNLDTKFNAYQCAFKSGFFNAFRIQWLGTKSFAFLFKVSKADLRRLNFKPTRYDEDKKRAIFLIEPGKTKVKDFIPLFEYSYKALGGN</sequence>
<dbReference type="HOGENOM" id="CLU_911566_0_0_10"/>
<dbReference type="InterPro" id="IPR011856">
    <property type="entry name" value="tRNA_endonuc-like_dom_sf"/>
</dbReference>
<accession>I6ZR51</accession>
<keyword evidence="2" id="KW-1185">Reference proteome</keyword>
<protein>
    <recommendedName>
        <fullName evidence="3">DUF5655 domain-containing protein</fullName>
    </recommendedName>
</protein>
<dbReference type="AlphaFoldDB" id="I6ZR51"/>
<dbReference type="GO" id="GO:0003676">
    <property type="term" value="F:nucleic acid binding"/>
    <property type="evidence" value="ECO:0007669"/>
    <property type="project" value="InterPro"/>
</dbReference>
<dbReference type="RefSeq" id="WP_014855974.1">
    <property type="nucleotide sequence ID" value="NC_018178.1"/>
</dbReference>
<dbReference type="Proteomes" id="UP000009011">
    <property type="component" value="Chromosome"/>
</dbReference>
<gene>
    <name evidence="1" type="ordered locus">MROS_1302</name>
</gene>
<reference evidence="1 2" key="1">
    <citation type="journal article" date="2013" name="PLoS ONE">
        <title>Genomic analysis of Melioribacter roseus, facultatively anaerobic organotrophic bacterium representing a novel deep lineage within Bacteriodetes/Chlorobi group.</title>
        <authorList>
            <person name="Kadnikov V.V."/>
            <person name="Mardanov A.V."/>
            <person name="Podosokorskaya O.A."/>
            <person name="Gavrilov S.N."/>
            <person name="Kublanov I.V."/>
            <person name="Beletsky A.V."/>
            <person name="Bonch-Osmolovskaya E.A."/>
            <person name="Ravin N.V."/>
        </authorList>
    </citation>
    <scope>NUCLEOTIDE SEQUENCE [LARGE SCALE GENOMIC DNA]</scope>
    <source>
        <strain evidence="2">JCM 17771 / P3M-2</strain>
    </source>
</reference>
<organism evidence="1 2">
    <name type="scientific">Melioribacter roseus (strain DSM 23840 / JCM 17771 / VKM B-2668 / P3M-2)</name>
    <dbReference type="NCBI Taxonomy" id="1191523"/>
    <lineage>
        <taxon>Bacteria</taxon>
        <taxon>Pseudomonadati</taxon>
        <taxon>Ignavibacteriota</taxon>
        <taxon>Ignavibacteria</taxon>
        <taxon>Ignavibacteriales</taxon>
        <taxon>Melioribacteraceae</taxon>
        <taxon>Melioribacter</taxon>
    </lineage>
</organism>
<evidence type="ECO:0008006" key="3">
    <source>
        <dbReference type="Google" id="ProtNLM"/>
    </source>
</evidence>